<organism evidence="5 6">
    <name type="scientific">Clostridium neuense</name>
    <dbReference type="NCBI Taxonomy" id="1728934"/>
    <lineage>
        <taxon>Bacteria</taxon>
        <taxon>Bacillati</taxon>
        <taxon>Bacillota</taxon>
        <taxon>Clostridia</taxon>
        <taxon>Eubacteriales</taxon>
        <taxon>Clostridiaceae</taxon>
        <taxon>Clostridium</taxon>
    </lineage>
</organism>
<evidence type="ECO:0000259" key="4">
    <source>
        <dbReference type="Pfam" id="PF16472"/>
    </source>
</evidence>
<dbReference type="InterPro" id="IPR032812">
    <property type="entry name" value="SbsA_Ig"/>
</dbReference>
<evidence type="ECO:0000256" key="1">
    <source>
        <dbReference type="ARBA" id="ARBA00022729"/>
    </source>
</evidence>
<keyword evidence="1 2" id="KW-0732">Signal</keyword>
<dbReference type="SUPFAM" id="SSF69304">
    <property type="entry name" value="Tricorn protease N-terminal domain"/>
    <property type="match status" value="1"/>
</dbReference>
<reference evidence="5 6" key="1">
    <citation type="submission" date="2024-11" db="EMBL/GenBank/DDBJ databases">
        <authorList>
            <person name="Heng Y.C."/>
            <person name="Lim A.C.H."/>
            <person name="Lee J.K.Y."/>
            <person name="Kittelmann S."/>
        </authorList>
    </citation>
    <scope>NUCLEOTIDE SEQUENCE [LARGE SCALE GENOMIC DNA]</scope>
    <source>
        <strain evidence="5 6">WILCCON 0114</strain>
    </source>
</reference>
<gene>
    <name evidence="5" type="ORF">ACJDT4_09660</name>
</gene>
<accession>A0ABW8TGW9</accession>
<dbReference type="RefSeq" id="WP_406787350.1">
    <property type="nucleotide sequence ID" value="NZ_JBJIAA010000007.1"/>
</dbReference>
<evidence type="ECO:0000313" key="6">
    <source>
        <dbReference type="Proteomes" id="UP001623592"/>
    </source>
</evidence>
<feature type="chain" id="PRO_5046245460" evidence="2">
    <location>
        <begin position="24"/>
        <end position="444"/>
    </location>
</feature>
<evidence type="ECO:0000259" key="3">
    <source>
        <dbReference type="Pfam" id="PF13205"/>
    </source>
</evidence>
<dbReference type="Gene3D" id="2.120.10.30">
    <property type="entry name" value="TolB, C-terminal domain"/>
    <property type="match status" value="1"/>
</dbReference>
<dbReference type="EMBL" id="JBJIAA010000007">
    <property type="protein sequence ID" value="MFL0250685.1"/>
    <property type="molecule type" value="Genomic_DNA"/>
</dbReference>
<dbReference type="InterPro" id="IPR053369">
    <property type="entry name" value="SrfA-induced_signal"/>
</dbReference>
<evidence type="ECO:0000313" key="5">
    <source>
        <dbReference type="EMBL" id="MFL0250685.1"/>
    </source>
</evidence>
<dbReference type="PANTHER" id="PTHR32256">
    <property type="match status" value="1"/>
</dbReference>
<dbReference type="InterPro" id="IPR032485">
    <property type="entry name" value="LRP1-like_beta_prop"/>
</dbReference>
<evidence type="ECO:0000256" key="2">
    <source>
        <dbReference type="SAM" id="SignalP"/>
    </source>
</evidence>
<proteinExistence type="predicted"/>
<feature type="domain" description="SbsA Ig-like" evidence="3">
    <location>
        <begin position="30"/>
        <end position="119"/>
    </location>
</feature>
<keyword evidence="6" id="KW-1185">Reference proteome</keyword>
<dbReference type="InterPro" id="IPR011042">
    <property type="entry name" value="6-blade_b-propeller_TolB-like"/>
</dbReference>
<dbReference type="Pfam" id="PF16472">
    <property type="entry name" value="DUF5050"/>
    <property type="match status" value="1"/>
</dbReference>
<name>A0ABW8TGW9_9CLOT</name>
<comment type="caution">
    <text evidence="5">The sequence shown here is derived from an EMBL/GenBank/DDBJ whole genome shotgun (WGS) entry which is preliminary data.</text>
</comment>
<protein>
    <submittedName>
        <fullName evidence="5">DUF5050 domain-containing protein</fullName>
    </submittedName>
</protein>
<dbReference type="Pfam" id="PF13205">
    <property type="entry name" value="Big_5"/>
    <property type="match status" value="1"/>
</dbReference>
<dbReference type="Proteomes" id="UP001623592">
    <property type="component" value="Unassembled WGS sequence"/>
</dbReference>
<feature type="domain" description="Prolow-density lipoprotein receptor-related protein 1-like beta-propeller" evidence="4">
    <location>
        <begin position="129"/>
        <end position="406"/>
    </location>
</feature>
<dbReference type="PANTHER" id="PTHR32256:SF17">
    <property type="entry name" value="EGF-LIKE DOMAIN-CONTAINING PROTEIN"/>
    <property type="match status" value="1"/>
</dbReference>
<sequence>MLKKVLAAIFVSSLLFISTNAKAAIFTNNQVVDKNKSWTIHFNQELVFDDATKNAIVVTDSMGSKVNVSVNLGSDNKSVVVGAPEVGYEAGAKYELTVGNGVHSVNGKEISGQTKMDFSIKNDIEQSGNTNGNISNGGKTCEKDGFIYYGGACSGLYKMKTDGTGKVKLLDDSVADINVVGGWIYYLNVRNYNENPNSRIYKVKIDGTCKTEIYSQDDISDLIVTNKYIYYKTFTSNSDLEDLDYAIYKMDIDGTDKVLLTNEKWISNINYKDNYIYYNTSDGIYKIKNDGTDRVKLHNCDTRFMIVNDKNIYFHSEGENYSVNNVYKMDLDGKELQKVITFNSDANELFQPFFFNVDGDWIYYSTIGKLGDGVYEVKTDGTQNTKLIGDYCKSINVTTNMLFCNKIEYASGHYDSPTFDMELYTTNKDGSQKQSIDSSIVSDN</sequence>
<feature type="signal peptide" evidence="2">
    <location>
        <begin position="1"/>
        <end position="23"/>
    </location>
</feature>